<keyword evidence="9" id="KW-0808">Transferase</keyword>
<evidence type="ECO:0000256" key="11">
    <source>
        <dbReference type="ARBA" id="ARBA00022741"/>
    </source>
</evidence>
<evidence type="ECO:0000256" key="10">
    <source>
        <dbReference type="ARBA" id="ARBA00022695"/>
    </source>
</evidence>
<comment type="similarity">
    <text evidence="4">Belongs to the GDPGP1 family.</text>
</comment>
<reference evidence="15" key="1">
    <citation type="submission" date="2022-03" db="EMBL/GenBank/DDBJ databases">
        <authorList>
            <person name="Tunstrom K."/>
        </authorList>
    </citation>
    <scope>NUCLEOTIDE SEQUENCE</scope>
</reference>
<keyword evidence="12" id="KW-0378">Hydrolase</keyword>
<comment type="caution">
    <text evidence="15">The sequence shown here is derived from an EMBL/GenBank/DDBJ whole genome shotgun (WGS) entry which is preliminary data.</text>
</comment>
<comment type="function">
    <text evidence="2">Specific and highly efficient GDP-D-glucose phosphorylase regulating the levels of GDP-D-glucose in cells.</text>
</comment>
<dbReference type="GO" id="GO:0016787">
    <property type="term" value="F:hydrolase activity"/>
    <property type="evidence" value="ECO:0007669"/>
    <property type="project" value="UniProtKB-KW"/>
</dbReference>
<dbReference type="PANTHER" id="PTHR20884">
    <property type="entry name" value="GDP-D-GLUCOSE PHOSPHORYLASE 1"/>
    <property type="match status" value="1"/>
</dbReference>
<feature type="domain" description="GDPGP1-like C-terminal" evidence="13">
    <location>
        <begin position="204"/>
        <end position="311"/>
    </location>
</feature>
<dbReference type="GO" id="GO:0000166">
    <property type="term" value="F:nucleotide binding"/>
    <property type="evidence" value="ECO:0007669"/>
    <property type="project" value="UniProtKB-KW"/>
</dbReference>
<dbReference type="InterPro" id="IPR026506">
    <property type="entry name" value="GDPGP"/>
</dbReference>
<proteinExistence type="inferred from homology"/>
<keyword evidence="10" id="KW-0548">Nucleotidyltransferase</keyword>
<dbReference type="Proteomes" id="UP001153954">
    <property type="component" value="Unassembled WGS sequence"/>
</dbReference>
<evidence type="ECO:0000313" key="16">
    <source>
        <dbReference type="Proteomes" id="UP001153954"/>
    </source>
</evidence>
<dbReference type="GO" id="GO:0005085">
    <property type="term" value="F:guanyl-nucleotide exchange factor activity"/>
    <property type="evidence" value="ECO:0007669"/>
    <property type="project" value="UniProtKB-KW"/>
</dbReference>
<comment type="catalytic activity">
    <reaction evidence="1">
        <text>GDP-alpha-D-glucose + phosphate = alpha-D-glucose 1-phosphate + GDP + H(+)</text>
        <dbReference type="Rhea" id="RHEA:30387"/>
        <dbReference type="ChEBI" id="CHEBI:15378"/>
        <dbReference type="ChEBI" id="CHEBI:43474"/>
        <dbReference type="ChEBI" id="CHEBI:58189"/>
        <dbReference type="ChEBI" id="CHEBI:58601"/>
        <dbReference type="ChEBI" id="CHEBI:62230"/>
        <dbReference type="EC" id="2.7.7.78"/>
    </reaction>
</comment>
<evidence type="ECO:0000259" key="14">
    <source>
        <dbReference type="Pfam" id="PF26217"/>
    </source>
</evidence>
<evidence type="ECO:0000256" key="4">
    <source>
        <dbReference type="ARBA" id="ARBA00006451"/>
    </source>
</evidence>
<evidence type="ECO:0000256" key="3">
    <source>
        <dbReference type="ARBA" id="ARBA00004496"/>
    </source>
</evidence>
<evidence type="ECO:0000256" key="9">
    <source>
        <dbReference type="ARBA" id="ARBA00022679"/>
    </source>
</evidence>
<evidence type="ECO:0000256" key="1">
    <source>
        <dbReference type="ARBA" id="ARBA00000063"/>
    </source>
</evidence>
<dbReference type="GO" id="GO:0080048">
    <property type="term" value="F:GDP-D-glucose phosphorylase activity"/>
    <property type="evidence" value="ECO:0007669"/>
    <property type="project" value="UniProtKB-EC"/>
</dbReference>
<gene>
    <name evidence="15" type="ORF">EEDITHA_LOCUS4160</name>
</gene>
<dbReference type="PANTHER" id="PTHR20884:SF8">
    <property type="entry name" value="GDP-D-GLUCOSE PHOSPHORYLASE 1"/>
    <property type="match status" value="1"/>
</dbReference>
<dbReference type="AlphaFoldDB" id="A0AAU9TLX3"/>
<keyword evidence="16" id="KW-1185">Reference proteome</keyword>
<dbReference type="InterPro" id="IPR058866">
    <property type="entry name" value="GDPGP1_N"/>
</dbReference>
<comment type="subcellular location">
    <subcellularLocation>
        <location evidence="3">Cytoplasm</location>
    </subcellularLocation>
</comment>
<keyword evidence="7" id="KW-0963">Cytoplasm</keyword>
<evidence type="ECO:0000256" key="6">
    <source>
        <dbReference type="ARBA" id="ARBA00018857"/>
    </source>
</evidence>
<evidence type="ECO:0000256" key="8">
    <source>
        <dbReference type="ARBA" id="ARBA00022658"/>
    </source>
</evidence>
<dbReference type="GO" id="GO:0005737">
    <property type="term" value="C:cytoplasm"/>
    <property type="evidence" value="ECO:0007669"/>
    <property type="project" value="UniProtKB-SubCell"/>
</dbReference>
<organism evidence="15 16">
    <name type="scientific">Euphydryas editha</name>
    <name type="common">Edith's checkerspot</name>
    <dbReference type="NCBI Taxonomy" id="104508"/>
    <lineage>
        <taxon>Eukaryota</taxon>
        <taxon>Metazoa</taxon>
        <taxon>Ecdysozoa</taxon>
        <taxon>Arthropoda</taxon>
        <taxon>Hexapoda</taxon>
        <taxon>Insecta</taxon>
        <taxon>Pterygota</taxon>
        <taxon>Neoptera</taxon>
        <taxon>Endopterygota</taxon>
        <taxon>Lepidoptera</taxon>
        <taxon>Glossata</taxon>
        <taxon>Ditrysia</taxon>
        <taxon>Papilionoidea</taxon>
        <taxon>Nymphalidae</taxon>
        <taxon>Nymphalinae</taxon>
        <taxon>Euphydryas</taxon>
    </lineage>
</organism>
<keyword evidence="11" id="KW-0547">Nucleotide-binding</keyword>
<evidence type="ECO:0000256" key="7">
    <source>
        <dbReference type="ARBA" id="ARBA00022490"/>
    </source>
</evidence>
<protein>
    <recommendedName>
        <fullName evidence="6">GDP-D-glucose phosphorylase 1</fullName>
        <ecNumber evidence="5">2.7.7.78</ecNumber>
    </recommendedName>
</protein>
<dbReference type="GO" id="GO:0006006">
    <property type="term" value="P:glucose metabolic process"/>
    <property type="evidence" value="ECO:0007669"/>
    <property type="project" value="TreeGrafter"/>
</dbReference>
<accession>A0AAU9TLX3</accession>
<evidence type="ECO:0000259" key="13">
    <source>
        <dbReference type="Pfam" id="PF26216"/>
    </source>
</evidence>
<feature type="domain" description="GDPGP1-like N-terminal" evidence="14">
    <location>
        <begin position="20"/>
        <end position="177"/>
    </location>
</feature>
<dbReference type="EMBL" id="CAKOGL010000007">
    <property type="protein sequence ID" value="CAH2087958.1"/>
    <property type="molecule type" value="Genomic_DNA"/>
</dbReference>
<dbReference type="InterPro" id="IPR058865">
    <property type="entry name" value="GDPGP1_C"/>
</dbReference>
<evidence type="ECO:0000313" key="15">
    <source>
        <dbReference type="EMBL" id="CAH2087958.1"/>
    </source>
</evidence>
<keyword evidence="8" id="KW-0344">Guanine-nucleotide releasing factor</keyword>
<evidence type="ECO:0000256" key="5">
    <source>
        <dbReference type="ARBA" id="ARBA00012507"/>
    </source>
</evidence>
<dbReference type="EC" id="2.7.7.78" evidence="5"/>
<name>A0AAU9TLX3_EUPED</name>
<dbReference type="Pfam" id="PF26216">
    <property type="entry name" value="GDPGP1_C"/>
    <property type="match status" value="1"/>
</dbReference>
<evidence type="ECO:0000256" key="12">
    <source>
        <dbReference type="ARBA" id="ARBA00022801"/>
    </source>
</evidence>
<sequence length="324" mass="38225">MFQFYDSEMREMTDIKSSQFVQLLKIKWKEIHDTGTNVFRYKIFNLQERIVNEKYILQLNPNRQSKRRTPEQITDIYQPFDENKFNFTKVSKEEIMFTFKESNVADDFHGVLVNVSPISEFHSLFCPFVNKCLPQVINKESVRLAINIMLLTQDRELRIGFNSLCAFASVNHLHYHIFIEKNFLPVENVKCKKIKGALYCFDESYPVPAFCFEVLQNSHKVDEIFTLLDYFLKKSIAHNIFITKGEAIEATGEVIRFIIWPRKSSIGAKQLVSFNVAVCELSGWFPIYDSEDFHNLEAESLERELRKWKISNFEDLCEELKLLY</sequence>
<dbReference type="Pfam" id="PF26217">
    <property type="entry name" value="GDPGP1_N"/>
    <property type="match status" value="1"/>
</dbReference>
<evidence type="ECO:0000256" key="2">
    <source>
        <dbReference type="ARBA" id="ARBA00003049"/>
    </source>
</evidence>